<reference evidence="1" key="1">
    <citation type="journal article" date="2021" name="New Phytol.">
        <title>Evolutionary innovations through gain and loss of genes in the ectomycorrhizal Boletales.</title>
        <authorList>
            <person name="Wu G."/>
            <person name="Miyauchi S."/>
            <person name="Morin E."/>
            <person name="Kuo A."/>
            <person name="Drula E."/>
            <person name="Varga T."/>
            <person name="Kohler A."/>
            <person name="Feng B."/>
            <person name="Cao Y."/>
            <person name="Lipzen A."/>
            <person name="Daum C."/>
            <person name="Hundley H."/>
            <person name="Pangilinan J."/>
            <person name="Johnson J."/>
            <person name="Barry K."/>
            <person name="LaButti K."/>
            <person name="Ng V."/>
            <person name="Ahrendt S."/>
            <person name="Min B."/>
            <person name="Choi I.G."/>
            <person name="Park H."/>
            <person name="Plett J.M."/>
            <person name="Magnuson J."/>
            <person name="Spatafora J.W."/>
            <person name="Nagy L.G."/>
            <person name="Henrissat B."/>
            <person name="Grigoriev I.V."/>
            <person name="Yang Z.L."/>
            <person name="Xu J."/>
            <person name="Martin F.M."/>
        </authorList>
    </citation>
    <scope>NUCLEOTIDE SEQUENCE</scope>
    <source>
        <strain evidence="1">KUC20120723A-06</strain>
    </source>
</reference>
<proteinExistence type="predicted"/>
<comment type="caution">
    <text evidence="1">The sequence shown here is derived from an EMBL/GenBank/DDBJ whole genome shotgun (WGS) entry which is preliminary data.</text>
</comment>
<keyword evidence="2" id="KW-1185">Reference proteome</keyword>
<gene>
    <name evidence="1" type="ORF">BV22DRAFT_1020693</name>
</gene>
<protein>
    <submittedName>
        <fullName evidence="1">Uncharacterized protein</fullName>
    </submittedName>
</protein>
<evidence type="ECO:0000313" key="2">
    <source>
        <dbReference type="Proteomes" id="UP000790709"/>
    </source>
</evidence>
<evidence type="ECO:0000313" key="1">
    <source>
        <dbReference type="EMBL" id="KAH7920720.1"/>
    </source>
</evidence>
<organism evidence="1 2">
    <name type="scientific">Leucogyrophana mollusca</name>
    <dbReference type="NCBI Taxonomy" id="85980"/>
    <lineage>
        <taxon>Eukaryota</taxon>
        <taxon>Fungi</taxon>
        <taxon>Dikarya</taxon>
        <taxon>Basidiomycota</taxon>
        <taxon>Agaricomycotina</taxon>
        <taxon>Agaricomycetes</taxon>
        <taxon>Agaricomycetidae</taxon>
        <taxon>Boletales</taxon>
        <taxon>Boletales incertae sedis</taxon>
        <taxon>Leucogyrophana</taxon>
    </lineage>
</organism>
<accession>A0ACB8B5D3</accession>
<dbReference type="Proteomes" id="UP000790709">
    <property type="component" value="Unassembled WGS sequence"/>
</dbReference>
<name>A0ACB8B5D3_9AGAM</name>
<dbReference type="EMBL" id="MU266562">
    <property type="protein sequence ID" value="KAH7920720.1"/>
    <property type="molecule type" value="Genomic_DNA"/>
</dbReference>
<sequence length="287" mass="32315">MNLSVLASYVKTATYHLYTMYLFTKSDVKTILLPITIFAVAAAPTTSLCRFVHCTFWTWFHLLQFCVSNQCLSPEEDARNKPWRPIPSLRLSVTQASALRWALLPLCLLVSACYNVMTLGIIFATSVILHNELKLGSHWFTRNALNAMGYATFDSAATLIAQTDRTHTSDASAITAYYISTLVIFTTIHAQDFQDEKGDRWEGRRTIPIVMPEAGRISMPVTLIFWSVLLSFHWGSSTVISGLLLSLGTLVGLRFTLLRTPEADRISYILYNVWLAIARIVPLYCDM</sequence>